<evidence type="ECO:0000313" key="2">
    <source>
        <dbReference type="Proteomes" id="UP000277204"/>
    </source>
</evidence>
<accession>A0A183MHR1</accession>
<dbReference type="EMBL" id="UZAI01016962">
    <property type="protein sequence ID" value="VDP18660.1"/>
    <property type="molecule type" value="Genomic_DNA"/>
</dbReference>
<proteinExistence type="predicted"/>
<organism evidence="1 2">
    <name type="scientific">Schistosoma margrebowiei</name>
    <dbReference type="NCBI Taxonomy" id="48269"/>
    <lineage>
        <taxon>Eukaryota</taxon>
        <taxon>Metazoa</taxon>
        <taxon>Spiralia</taxon>
        <taxon>Lophotrochozoa</taxon>
        <taxon>Platyhelminthes</taxon>
        <taxon>Trematoda</taxon>
        <taxon>Digenea</taxon>
        <taxon>Strigeidida</taxon>
        <taxon>Schistosomatoidea</taxon>
        <taxon>Schistosomatidae</taxon>
        <taxon>Schistosoma</taxon>
    </lineage>
</organism>
<name>A0A183MHR1_9TREM</name>
<dbReference type="Proteomes" id="UP000277204">
    <property type="component" value="Unassembled WGS sequence"/>
</dbReference>
<reference evidence="1 2" key="1">
    <citation type="submission" date="2018-11" db="EMBL/GenBank/DDBJ databases">
        <authorList>
            <consortium name="Pathogen Informatics"/>
        </authorList>
    </citation>
    <scope>NUCLEOTIDE SEQUENCE [LARGE SCALE GENOMIC DNA]</scope>
    <source>
        <strain evidence="1 2">Zambia</strain>
    </source>
</reference>
<evidence type="ECO:0000313" key="1">
    <source>
        <dbReference type="EMBL" id="VDP18660.1"/>
    </source>
</evidence>
<gene>
    <name evidence="1" type="ORF">SMRZ_LOCUS15586</name>
</gene>
<dbReference type="AlphaFoldDB" id="A0A183MHR1"/>
<protein>
    <submittedName>
        <fullName evidence="1">Uncharacterized protein</fullName>
    </submittedName>
</protein>
<sequence>MLLSVLQKYLALRIQDSSQQQVTSLTGSTQTRKNYYGRQLKRDQIITNFNVSGGPGGIRHHKEWISIETPDKTQEKKNKRTVINNGGTRTEKVKAQAEYIEANNEIRKSVRADKHKHMEDLATTEEKDTREGGIKQLYDTTKKLQGKYSKPETPVKDKEGKQISEIQEQRNRWVEHFEEFVNRPAPLNPPNIKAAHTDLPKSFTPPMIEQVSMTIR</sequence>
<keyword evidence="2" id="KW-1185">Reference proteome</keyword>